<dbReference type="OrthoDB" id="515660at2"/>
<protein>
    <recommendedName>
        <fullName evidence="3">Helix-turn-helix domain-containing protein</fullName>
    </recommendedName>
</protein>
<evidence type="ECO:0000313" key="1">
    <source>
        <dbReference type="EMBL" id="RUR77854.1"/>
    </source>
</evidence>
<dbReference type="RefSeq" id="WP_016876515.1">
    <property type="nucleotide sequence ID" value="NZ_AJLN01000145.1"/>
</dbReference>
<name>A0A433N864_CHLFR</name>
<reference evidence="1 2" key="1">
    <citation type="journal article" date="2019" name="Genome Biol. Evol.">
        <title>Day and night: Metabolic profiles and evolutionary relationships of six axenic non-marine cyanobacteria.</title>
        <authorList>
            <person name="Will S.E."/>
            <person name="Henke P."/>
            <person name="Boedeker C."/>
            <person name="Huang S."/>
            <person name="Brinkmann H."/>
            <person name="Rohde M."/>
            <person name="Jarek M."/>
            <person name="Friedl T."/>
            <person name="Seufert S."/>
            <person name="Schumacher M."/>
            <person name="Overmann J."/>
            <person name="Neumann-Schaal M."/>
            <person name="Petersen J."/>
        </authorList>
    </citation>
    <scope>NUCLEOTIDE SEQUENCE [LARGE SCALE GENOMIC DNA]</scope>
    <source>
        <strain evidence="1 2">PCC 6912</strain>
    </source>
</reference>
<evidence type="ECO:0008006" key="3">
    <source>
        <dbReference type="Google" id="ProtNLM"/>
    </source>
</evidence>
<gene>
    <name evidence="1" type="ORF">PCC6912_37350</name>
</gene>
<dbReference type="EMBL" id="RSCJ01000016">
    <property type="protein sequence ID" value="RUR77854.1"/>
    <property type="molecule type" value="Genomic_DNA"/>
</dbReference>
<sequence length="86" mass="9892">MHKLDVLLGNAARRLRVGSGRQQCMHRHGVSPLEAARRLCVDQSNLFMALQKGQIPTIRRNGRTLLSHGALREYQARKHLRGTYRY</sequence>
<evidence type="ECO:0000313" key="2">
    <source>
        <dbReference type="Proteomes" id="UP000268857"/>
    </source>
</evidence>
<dbReference type="AlphaFoldDB" id="A0A433N864"/>
<accession>A0A433N864</accession>
<keyword evidence="2" id="KW-1185">Reference proteome</keyword>
<organism evidence="1 2">
    <name type="scientific">Chlorogloeopsis fritschii PCC 6912</name>
    <dbReference type="NCBI Taxonomy" id="211165"/>
    <lineage>
        <taxon>Bacteria</taxon>
        <taxon>Bacillati</taxon>
        <taxon>Cyanobacteriota</taxon>
        <taxon>Cyanophyceae</taxon>
        <taxon>Nostocales</taxon>
        <taxon>Chlorogloeopsidaceae</taxon>
        <taxon>Chlorogloeopsis</taxon>
    </lineage>
</organism>
<proteinExistence type="predicted"/>
<dbReference type="Proteomes" id="UP000268857">
    <property type="component" value="Unassembled WGS sequence"/>
</dbReference>
<comment type="caution">
    <text evidence="1">The sequence shown here is derived from an EMBL/GenBank/DDBJ whole genome shotgun (WGS) entry which is preliminary data.</text>
</comment>